<name>A0A9N8R715_9BURK</name>
<organism evidence="2 3">
    <name type="scientific">Paraburkholderia domus</name>
    <dbReference type="NCBI Taxonomy" id="2793075"/>
    <lineage>
        <taxon>Bacteria</taxon>
        <taxon>Pseudomonadati</taxon>
        <taxon>Pseudomonadota</taxon>
        <taxon>Betaproteobacteria</taxon>
        <taxon>Burkholderiales</taxon>
        <taxon>Burkholderiaceae</taxon>
        <taxon>Paraburkholderia</taxon>
    </lineage>
</organism>
<gene>
    <name evidence="2" type="primary">ligA_2</name>
    <name evidence="2" type="ORF">R70211_06666</name>
</gene>
<dbReference type="RefSeq" id="WP_201084389.1">
    <property type="nucleotide sequence ID" value="NZ_CAJNAS010000027.1"/>
</dbReference>
<accession>A0A9N8R715</accession>
<dbReference type="EC" id="1.13.11.8" evidence="2"/>
<dbReference type="GO" id="GO:0018579">
    <property type="term" value="F:protocatechuate 4,5-dioxygenase activity"/>
    <property type="evidence" value="ECO:0007669"/>
    <property type="project" value="UniProtKB-EC"/>
</dbReference>
<feature type="domain" description="Extradiol ring-cleavage dioxygenase LigAB LigA subunit" evidence="1">
    <location>
        <begin position="29"/>
        <end position="116"/>
    </location>
</feature>
<dbReference type="Proteomes" id="UP000675121">
    <property type="component" value="Unassembled WGS sequence"/>
</dbReference>
<protein>
    <submittedName>
        <fullName evidence="2">Protocatechuate 4,5-dioxygenase alpha chain</fullName>
        <ecNumber evidence="2">1.13.11.8</ecNumber>
    </submittedName>
</protein>
<keyword evidence="3" id="KW-1185">Reference proteome</keyword>
<evidence type="ECO:0000259" key="1">
    <source>
        <dbReference type="Pfam" id="PF07746"/>
    </source>
</evidence>
<proteinExistence type="predicted"/>
<evidence type="ECO:0000313" key="3">
    <source>
        <dbReference type="Proteomes" id="UP000675121"/>
    </source>
</evidence>
<comment type="caution">
    <text evidence="2">The sequence shown here is derived from an EMBL/GenBank/DDBJ whole genome shotgun (WGS) entry which is preliminary data.</text>
</comment>
<evidence type="ECO:0000313" key="2">
    <source>
        <dbReference type="EMBL" id="CAE6957178.1"/>
    </source>
</evidence>
<sequence>MNAPTGRDYRQIPGTYVFDGEHCRKGYALNMFCKSLDSESNRMAFRADSTVYLDKFELSVDQRRAVLDRDWIAMLRLGGNIYYTFKLAIFDGLTMQHVGAAMSTDGMSVDEFRAMMISGGRPIKGNRNVEEWSHG</sequence>
<dbReference type="NCBIfam" id="TIGR02792">
    <property type="entry name" value="PCA_ligA"/>
    <property type="match status" value="1"/>
</dbReference>
<dbReference type="InterPro" id="IPR014159">
    <property type="entry name" value="PCA_LigA"/>
</dbReference>
<dbReference type="Gene3D" id="1.10.700.10">
    <property type="entry name" value="Dioxygenase LigAB, LigA subunit"/>
    <property type="match status" value="1"/>
</dbReference>
<reference evidence="2" key="1">
    <citation type="submission" date="2021-02" db="EMBL/GenBank/DDBJ databases">
        <authorList>
            <person name="Vanwijnsberghe S."/>
        </authorList>
    </citation>
    <scope>NUCLEOTIDE SEQUENCE</scope>
    <source>
        <strain evidence="2">R-70211</strain>
    </source>
</reference>
<dbReference type="InterPro" id="IPR011986">
    <property type="entry name" value="Xdiol_dOase_LigA"/>
</dbReference>
<dbReference type="Pfam" id="PF07746">
    <property type="entry name" value="LigA"/>
    <property type="match status" value="1"/>
</dbReference>
<dbReference type="AlphaFoldDB" id="A0A9N8R715"/>
<dbReference type="InterPro" id="IPR036622">
    <property type="entry name" value="LigA_sf"/>
</dbReference>
<dbReference type="EMBL" id="CAJNAS010000027">
    <property type="protein sequence ID" value="CAE6957178.1"/>
    <property type="molecule type" value="Genomic_DNA"/>
</dbReference>
<keyword evidence="2" id="KW-0560">Oxidoreductase</keyword>
<dbReference type="SUPFAM" id="SSF48076">
    <property type="entry name" value="LigA subunit of an aromatic-ring-opening dioxygenase LigAB"/>
    <property type="match status" value="1"/>
</dbReference>